<reference evidence="1" key="1">
    <citation type="submission" date="2020-07" db="EMBL/GenBank/DDBJ databases">
        <title>Multicomponent nature underlies the extraordinary mechanical properties of spider dragline silk.</title>
        <authorList>
            <person name="Kono N."/>
            <person name="Nakamura H."/>
            <person name="Mori M."/>
            <person name="Yoshida Y."/>
            <person name="Ohtoshi R."/>
            <person name="Malay A.D."/>
            <person name="Moran D.A.P."/>
            <person name="Tomita M."/>
            <person name="Numata K."/>
            <person name="Arakawa K."/>
        </authorList>
    </citation>
    <scope>NUCLEOTIDE SEQUENCE</scope>
</reference>
<accession>A0A8X6LMY7</accession>
<organism evidence="1 2">
    <name type="scientific">Trichonephila clavata</name>
    <name type="common">Joro spider</name>
    <name type="synonym">Nephila clavata</name>
    <dbReference type="NCBI Taxonomy" id="2740835"/>
    <lineage>
        <taxon>Eukaryota</taxon>
        <taxon>Metazoa</taxon>
        <taxon>Ecdysozoa</taxon>
        <taxon>Arthropoda</taxon>
        <taxon>Chelicerata</taxon>
        <taxon>Arachnida</taxon>
        <taxon>Araneae</taxon>
        <taxon>Araneomorphae</taxon>
        <taxon>Entelegynae</taxon>
        <taxon>Araneoidea</taxon>
        <taxon>Nephilidae</taxon>
        <taxon>Trichonephila</taxon>
    </lineage>
</organism>
<dbReference type="AlphaFoldDB" id="A0A8X6LMY7"/>
<comment type="caution">
    <text evidence="1">The sequence shown here is derived from an EMBL/GenBank/DDBJ whole genome shotgun (WGS) entry which is preliminary data.</text>
</comment>
<proteinExistence type="predicted"/>
<dbReference type="EMBL" id="BMAO01036956">
    <property type="protein sequence ID" value="GFR14302.1"/>
    <property type="molecule type" value="Genomic_DNA"/>
</dbReference>
<protein>
    <submittedName>
        <fullName evidence="1">Uncharacterized protein</fullName>
    </submittedName>
</protein>
<sequence length="109" mass="12304">MSDIPKLIVIDLRRLGKLDQKASLKFHVSFSNRTTARTVFSRGAPLLISLFRGQVELLSESPFELMVCGSKGLLLLRKLFLLWNTRKNHACTELHFGGNTSYVLCILVI</sequence>
<dbReference type="Proteomes" id="UP000887116">
    <property type="component" value="Unassembled WGS sequence"/>
</dbReference>
<evidence type="ECO:0000313" key="2">
    <source>
        <dbReference type="Proteomes" id="UP000887116"/>
    </source>
</evidence>
<keyword evidence="2" id="KW-1185">Reference proteome</keyword>
<name>A0A8X6LMY7_TRICU</name>
<gene>
    <name evidence="1" type="ORF">TNCT_15731</name>
</gene>
<evidence type="ECO:0000313" key="1">
    <source>
        <dbReference type="EMBL" id="GFR14302.1"/>
    </source>
</evidence>